<sequence>MGRALRNRHAIAHSSHLLRPPGARTSMPRVDGMLRLCEGTDVIDRINRNADVTDNRELQPAPHARAIGAVMAAEFTAQARFFERNDVELQGQPWQRQQRSRPQQTQLQT</sequence>
<organism evidence="2">
    <name type="scientific">Xanthomonas hortorum pv. pelargonii</name>
    <dbReference type="NCBI Taxonomy" id="453602"/>
    <lineage>
        <taxon>Bacteria</taxon>
        <taxon>Pseudomonadati</taxon>
        <taxon>Pseudomonadota</taxon>
        <taxon>Gammaproteobacteria</taxon>
        <taxon>Lysobacterales</taxon>
        <taxon>Lysobacteraceae</taxon>
        <taxon>Xanthomonas</taxon>
    </lineage>
</organism>
<evidence type="ECO:0000256" key="1">
    <source>
        <dbReference type="SAM" id="MobiDB-lite"/>
    </source>
</evidence>
<dbReference type="AlphaFoldDB" id="A0A6V7CA38"/>
<proteinExistence type="predicted"/>
<reference evidence="2" key="1">
    <citation type="submission" date="2020-07" db="EMBL/GenBank/DDBJ databases">
        <authorList>
            <person name="Pothier F. J."/>
        </authorList>
    </citation>
    <scope>NUCLEOTIDE SEQUENCE</scope>
    <source>
        <strain evidence="2">CFBP 2533</strain>
    </source>
</reference>
<protein>
    <submittedName>
        <fullName evidence="2">Uncharacterized protein</fullName>
    </submittedName>
</protein>
<feature type="region of interest" description="Disordered" evidence="1">
    <location>
        <begin position="90"/>
        <end position="109"/>
    </location>
</feature>
<dbReference type="EMBL" id="LR828261">
    <property type="protein sequence ID" value="CAD0312047.1"/>
    <property type="molecule type" value="Genomic_DNA"/>
</dbReference>
<accession>A0A6V7CA38</accession>
<name>A0A6V7CA38_9XANT</name>
<gene>
    <name evidence="2" type="ORF">CFBP2533_10850</name>
</gene>
<evidence type="ECO:0000313" key="2">
    <source>
        <dbReference type="EMBL" id="CAD0312047.1"/>
    </source>
</evidence>
<dbReference type="EMBL" id="LR828261">
    <property type="protein sequence ID" value="CAD0312040.1"/>
    <property type="molecule type" value="Genomic_DNA"/>
</dbReference>